<feature type="region of interest" description="Disordered" evidence="1">
    <location>
        <begin position="173"/>
        <end position="192"/>
    </location>
</feature>
<accession>A0A2J6PEG6</accession>
<feature type="region of interest" description="Disordered" evidence="1">
    <location>
        <begin position="203"/>
        <end position="229"/>
    </location>
</feature>
<dbReference type="PANTHER" id="PTHR38166">
    <property type="entry name" value="C2H2-TYPE DOMAIN-CONTAINING PROTEIN-RELATED"/>
    <property type="match status" value="1"/>
</dbReference>
<organism evidence="2 3">
    <name type="scientific">Hyaloscypha hepaticicola</name>
    <dbReference type="NCBI Taxonomy" id="2082293"/>
    <lineage>
        <taxon>Eukaryota</taxon>
        <taxon>Fungi</taxon>
        <taxon>Dikarya</taxon>
        <taxon>Ascomycota</taxon>
        <taxon>Pezizomycotina</taxon>
        <taxon>Leotiomycetes</taxon>
        <taxon>Helotiales</taxon>
        <taxon>Hyaloscyphaceae</taxon>
        <taxon>Hyaloscypha</taxon>
    </lineage>
</organism>
<dbReference type="Proteomes" id="UP000235672">
    <property type="component" value="Unassembled WGS sequence"/>
</dbReference>
<name>A0A2J6PEG6_9HELO</name>
<dbReference type="OrthoDB" id="5382659at2759"/>
<feature type="compositionally biased region" description="Polar residues" evidence="1">
    <location>
        <begin position="278"/>
        <end position="302"/>
    </location>
</feature>
<reference evidence="2 3" key="1">
    <citation type="submission" date="2016-05" db="EMBL/GenBank/DDBJ databases">
        <title>A degradative enzymes factory behind the ericoid mycorrhizal symbiosis.</title>
        <authorList>
            <consortium name="DOE Joint Genome Institute"/>
            <person name="Martino E."/>
            <person name="Morin E."/>
            <person name="Grelet G."/>
            <person name="Kuo A."/>
            <person name="Kohler A."/>
            <person name="Daghino S."/>
            <person name="Barry K."/>
            <person name="Choi C."/>
            <person name="Cichocki N."/>
            <person name="Clum A."/>
            <person name="Copeland A."/>
            <person name="Hainaut M."/>
            <person name="Haridas S."/>
            <person name="Labutti K."/>
            <person name="Lindquist E."/>
            <person name="Lipzen A."/>
            <person name="Khouja H.-R."/>
            <person name="Murat C."/>
            <person name="Ohm R."/>
            <person name="Olson A."/>
            <person name="Spatafora J."/>
            <person name="Veneault-Fourrey C."/>
            <person name="Henrissat B."/>
            <person name="Grigoriev I."/>
            <person name="Martin F."/>
            <person name="Perotto S."/>
        </authorList>
    </citation>
    <scope>NUCLEOTIDE SEQUENCE [LARGE SCALE GENOMIC DNA]</scope>
    <source>
        <strain evidence="2 3">UAMH 7357</strain>
    </source>
</reference>
<evidence type="ECO:0000313" key="2">
    <source>
        <dbReference type="EMBL" id="PMD12389.1"/>
    </source>
</evidence>
<protein>
    <recommendedName>
        <fullName evidence="4">C2H2-type domain-containing protein</fullName>
    </recommendedName>
</protein>
<gene>
    <name evidence="2" type="ORF">NA56DRAFT_486378</name>
</gene>
<sequence length="629" mass="70205">MQSFESAETSCISWENDPLTKAGAWVGDGGNEKPGEGYALALSGLEDFHIADSEARSPFTTNSVVETGKGIHNHSNDHQSECGVNEETQANPKVSPGENNSYPLPQAWITRIEGETRGFLLPEKTPNSVGRTKLSIIALSTAAILLKRWIRSSRRQKEEITLISAPDITEEQDLSVSDHLTPSPASTSGFGAAEGYSSSYADSVDSLEDGSIEDSQDDENHSPPQSGDEFVTSEVFVSGFLPLINQLPNEIALELSRKLVVLTKFWLGVHGAVQCPLQPSETPQSSDFDAAGNSLTPSSSSKSGERKRASSDGDGSSPPGDGGDGRRKRFKTRPEPQPQETNRRWACPFYQREPHRYCLGKWRLCAKSPGFREVHRVKAHIYDRHAAIYCERCYTMFDSDDDLLNHRRQLMGCNVGSPRPLEGLTKEQKELLRPRDRNKSEEERWNTVYRICFPDDNTIPSPYFVYYSRETAELRREIFDILRQEIPQSARVNRERLLQRVQNAFECRLTLHSETPDTESNLLLPDGTEPQIDLIDEAIEDPPHGSEPSDPLSLRQAHHVESFQSDPAQEPASDDFGDILYLDNLPESNMQVSLDEQMPLQLDFPLPLQADGSFNDGFNWDGVVLNNTA</sequence>
<feature type="region of interest" description="Disordered" evidence="1">
    <location>
        <begin position="278"/>
        <end position="345"/>
    </location>
</feature>
<evidence type="ECO:0008006" key="4">
    <source>
        <dbReference type="Google" id="ProtNLM"/>
    </source>
</evidence>
<evidence type="ECO:0000313" key="3">
    <source>
        <dbReference type="Proteomes" id="UP000235672"/>
    </source>
</evidence>
<dbReference type="EMBL" id="KZ613552">
    <property type="protein sequence ID" value="PMD12389.1"/>
    <property type="molecule type" value="Genomic_DNA"/>
</dbReference>
<feature type="compositionally biased region" description="Polar residues" evidence="1">
    <location>
        <begin position="174"/>
        <end position="189"/>
    </location>
</feature>
<dbReference type="PANTHER" id="PTHR38166:SF1">
    <property type="entry name" value="C2H2-TYPE DOMAIN-CONTAINING PROTEIN"/>
    <property type="match status" value="1"/>
</dbReference>
<proteinExistence type="predicted"/>
<evidence type="ECO:0000256" key="1">
    <source>
        <dbReference type="SAM" id="MobiDB-lite"/>
    </source>
</evidence>
<keyword evidence="3" id="KW-1185">Reference proteome</keyword>
<feature type="compositionally biased region" description="Acidic residues" evidence="1">
    <location>
        <begin position="205"/>
        <end position="217"/>
    </location>
</feature>
<dbReference type="AlphaFoldDB" id="A0A2J6PEG6"/>